<dbReference type="CDD" id="cd22823">
    <property type="entry name" value="Gal_Rha_Lectin"/>
    <property type="match status" value="1"/>
</dbReference>
<reference evidence="2" key="2">
    <citation type="submission" date="2025-09" db="UniProtKB">
        <authorList>
            <consortium name="Ensembl"/>
        </authorList>
    </citation>
    <scope>IDENTIFICATION</scope>
</reference>
<evidence type="ECO:0000313" key="2">
    <source>
        <dbReference type="Ensembl" id="ENSMMOP00000002497.1"/>
    </source>
</evidence>
<keyword evidence="1" id="KW-0430">Lectin</keyword>
<organism evidence="2 3">
    <name type="scientific">Mola mola</name>
    <name type="common">Ocean sunfish</name>
    <name type="synonym">Tetraodon mola</name>
    <dbReference type="NCBI Taxonomy" id="94237"/>
    <lineage>
        <taxon>Eukaryota</taxon>
        <taxon>Metazoa</taxon>
        <taxon>Chordata</taxon>
        <taxon>Craniata</taxon>
        <taxon>Vertebrata</taxon>
        <taxon>Euteleostomi</taxon>
        <taxon>Actinopterygii</taxon>
        <taxon>Neopterygii</taxon>
        <taxon>Teleostei</taxon>
        <taxon>Neoteleostei</taxon>
        <taxon>Acanthomorphata</taxon>
        <taxon>Eupercaria</taxon>
        <taxon>Tetraodontiformes</taxon>
        <taxon>Molidae</taxon>
        <taxon>Mola</taxon>
    </lineage>
</organism>
<evidence type="ECO:0000313" key="3">
    <source>
        <dbReference type="Proteomes" id="UP000261620"/>
    </source>
</evidence>
<dbReference type="InterPro" id="IPR043159">
    <property type="entry name" value="Lectin_gal-bd_sf"/>
</dbReference>
<protein>
    <recommendedName>
        <fullName evidence="4">SUEL-type lectin domain-containing protein</fullName>
    </recommendedName>
</protein>
<accession>A0A3Q3VUN5</accession>
<evidence type="ECO:0008006" key="4">
    <source>
        <dbReference type="Google" id="ProtNLM"/>
    </source>
</evidence>
<dbReference type="Ensembl" id="ENSMMOT00000002538.1">
    <property type="protein sequence ID" value="ENSMMOP00000002497.1"/>
    <property type="gene ID" value="ENSMMOG00000002025.1"/>
</dbReference>
<proteinExistence type="predicted"/>
<keyword evidence="3" id="KW-1185">Reference proteome</keyword>
<reference evidence="2" key="1">
    <citation type="submission" date="2025-08" db="UniProtKB">
        <authorList>
            <consortium name="Ensembl"/>
        </authorList>
    </citation>
    <scope>IDENTIFICATION</scope>
</reference>
<sequence length="106" mass="12114">NPDDYYGEDCMTILINGGYWNDDNCFMTAVVCEDTSAVLHCPSESVINIQSAFFGRKSPHRNMCDNRPFCFALAYVEDDPCPSVSKYLEIVYSCEQRAQYGWSRLD</sequence>
<name>A0A3Q3VUN5_MOLML</name>
<dbReference type="Proteomes" id="UP000261620">
    <property type="component" value="Unplaced"/>
</dbReference>
<dbReference type="PANTHER" id="PTHR46780">
    <property type="entry name" value="PROTEIN EVA-1"/>
    <property type="match status" value="1"/>
</dbReference>
<dbReference type="Gene3D" id="2.60.120.740">
    <property type="match status" value="1"/>
</dbReference>
<dbReference type="GO" id="GO:0030246">
    <property type="term" value="F:carbohydrate binding"/>
    <property type="evidence" value="ECO:0007669"/>
    <property type="project" value="UniProtKB-KW"/>
</dbReference>
<dbReference type="AlphaFoldDB" id="A0A3Q3VUN5"/>
<evidence type="ECO:0000256" key="1">
    <source>
        <dbReference type="ARBA" id="ARBA00022734"/>
    </source>
</evidence>